<organism evidence="1">
    <name type="scientific">hydrothermal vent metagenome</name>
    <dbReference type="NCBI Taxonomy" id="652676"/>
    <lineage>
        <taxon>unclassified sequences</taxon>
        <taxon>metagenomes</taxon>
        <taxon>ecological metagenomes</taxon>
    </lineage>
</organism>
<sequence>MHILTFNLVVALPAEARPLINHFGLRRQQPDGAFPIYRNEQVSLVLSGVGKQASAAATRCLFEGNDLATGSIWINIGIAGHACRPVGDIILANNVVDETTGQHWMPQLGFVPPCDLDMLTTLNQPDNDYARPGAFDMEAAGFLAAAGQKAYCLKIISDNKNNQSRGIKGKVVSQLVMAQLGILDRFIKQLSHSE</sequence>
<evidence type="ECO:0008006" key="2">
    <source>
        <dbReference type="Google" id="ProtNLM"/>
    </source>
</evidence>
<evidence type="ECO:0000313" key="1">
    <source>
        <dbReference type="EMBL" id="VAX10115.1"/>
    </source>
</evidence>
<dbReference type="GO" id="GO:1904047">
    <property type="term" value="F:S-adenosyl-L-methionine binding"/>
    <property type="evidence" value="ECO:0007669"/>
    <property type="project" value="TreeGrafter"/>
</dbReference>
<dbReference type="PANTHER" id="PTHR37822">
    <property type="entry name" value="SPORE PHOTOPRODUCT LYASE-RELATED"/>
    <property type="match status" value="1"/>
</dbReference>
<dbReference type="Gene3D" id="3.40.50.1580">
    <property type="entry name" value="Nucleoside phosphorylase domain"/>
    <property type="match status" value="1"/>
</dbReference>
<dbReference type="GO" id="GO:0042601">
    <property type="term" value="C:endospore-forming forespore"/>
    <property type="evidence" value="ECO:0007669"/>
    <property type="project" value="TreeGrafter"/>
</dbReference>
<dbReference type="InterPro" id="IPR049539">
    <property type="entry name" value="SPL"/>
</dbReference>
<dbReference type="SUPFAM" id="SSF53167">
    <property type="entry name" value="Purine and uridine phosphorylases"/>
    <property type="match status" value="1"/>
</dbReference>
<accession>A0A3B1BUU3</accession>
<protein>
    <recommendedName>
        <fullName evidence="2">Nucleoside phosphorylase domain-containing protein</fullName>
    </recommendedName>
</protein>
<dbReference type="PANTHER" id="PTHR37822:SF2">
    <property type="entry name" value="SPORE PHOTOPRODUCT LYASE"/>
    <property type="match status" value="1"/>
</dbReference>
<dbReference type="InterPro" id="IPR035994">
    <property type="entry name" value="Nucleoside_phosphorylase_sf"/>
</dbReference>
<gene>
    <name evidence="1" type="ORF">MNBD_GAMMA26-1296</name>
</gene>
<dbReference type="EMBL" id="UOFX01000063">
    <property type="protein sequence ID" value="VAX10115.1"/>
    <property type="molecule type" value="Genomic_DNA"/>
</dbReference>
<dbReference type="GO" id="GO:0009116">
    <property type="term" value="P:nucleoside metabolic process"/>
    <property type="evidence" value="ECO:0007669"/>
    <property type="project" value="InterPro"/>
</dbReference>
<dbReference type="GO" id="GO:0051539">
    <property type="term" value="F:4 iron, 4 sulfur cluster binding"/>
    <property type="evidence" value="ECO:0007669"/>
    <property type="project" value="TreeGrafter"/>
</dbReference>
<name>A0A3B1BUU3_9ZZZZ</name>
<dbReference type="AlphaFoldDB" id="A0A3B1BUU3"/>
<proteinExistence type="predicted"/>
<reference evidence="1" key="1">
    <citation type="submission" date="2018-06" db="EMBL/GenBank/DDBJ databases">
        <authorList>
            <person name="Zhirakovskaya E."/>
        </authorList>
    </citation>
    <scope>NUCLEOTIDE SEQUENCE</scope>
</reference>
<dbReference type="GO" id="GO:0003913">
    <property type="term" value="F:DNA photolyase activity"/>
    <property type="evidence" value="ECO:0007669"/>
    <property type="project" value="TreeGrafter"/>
</dbReference>